<evidence type="ECO:0000313" key="3">
    <source>
        <dbReference type="Proteomes" id="UP000293764"/>
    </source>
</evidence>
<dbReference type="OrthoDB" id="148766at2"/>
<dbReference type="EMBL" id="SDWW01000006">
    <property type="protein sequence ID" value="RYV52329.1"/>
    <property type="molecule type" value="Genomic_DNA"/>
</dbReference>
<feature type="domain" description="VTC" evidence="1">
    <location>
        <begin position="36"/>
        <end position="129"/>
    </location>
</feature>
<dbReference type="CDD" id="cd07750">
    <property type="entry name" value="PolyPPase_VTC_like"/>
    <property type="match status" value="1"/>
</dbReference>
<dbReference type="AlphaFoldDB" id="A0A4Q5N2G0"/>
<comment type="caution">
    <text evidence="2">The sequence shown here is derived from an EMBL/GenBank/DDBJ whole genome shotgun (WGS) entry which is preliminary data.</text>
</comment>
<dbReference type="Gene3D" id="3.20.100.30">
    <property type="entry name" value="VTC, catalytic tunnel domain"/>
    <property type="match status" value="1"/>
</dbReference>
<protein>
    <submittedName>
        <fullName evidence="2">Polyphosphate polymerase domain-containing protein</fullName>
    </submittedName>
</protein>
<sequence>MTALELREAPDLADALTRFAPIGLDELNDRAALQTRVDRKYVLPLADARDLLRRVSRDTRALQIDGARSFGYESVYFDTPDLTSYLLAAHRRRRRFKIRTRTYLDSAECWLEVKTRDGRGRTVKHRAAHPVGAGAVLTAPGRTFAAEVLVDAAVMGGPAAGALDLTATLVTRYHRSTLYLPGSGSRVTVDTDLSWLDDAGRCLELPELVILETKTGSTASPVDRLLWSRGHRPTPISKFATGLAALQPDLPANRWQRVLNHHFATPDRPQP</sequence>
<dbReference type="InterPro" id="IPR018966">
    <property type="entry name" value="VTC_domain"/>
</dbReference>
<proteinExistence type="predicted"/>
<reference evidence="2 3" key="1">
    <citation type="submission" date="2019-01" db="EMBL/GenBank/DDBJ databases">
        <title>Novel species of Cellulomonas.</title>
        <authorList>
            <person name="Liu Q."/>
            <person name="Xin Y.-H."/>
        </authorList>
    </citation>
    <scope>NUCLEOTIDE SEQUENCE [LARGE SCALE GENOMIC DNA]</scope>
    <source>
        <strain evidence="2 3">HLT2-17</strain>
    </source>
</reference>
<accession>A0A4Q5N2G0</accession>
<organism evidence="2 3">
    <name type="scientific">Pengzhenrongella frigida</name>
    <dbReference type="NCBI Taxonomy" id="1259133"/>
    <lineage>
        <taxon>Bacteria</taxon>
        <taxon>Bacillati</taxon>
        <taxon>Actinomycetota</taxon>
        <taxon>Actinomycetes</taxon>
        <taxon>Micrococcales</taxon>
        <taxon>Pengzhenrongella</taxon>
    </lineage>
</organism>
<dbReference type="InterPro" id="IPR042267">
    <property type="entry name" value="VTC_sf"/>
</dbReference>
<dbReference type="GO" id="GO:0006799">
    <property type="term" value="P:polyphosphate biosynthetic process"/>
    <property type="evidence" value="ECO:0007669"/>
    <property type="project" value="UniProtKB-ARBA"/>
</dbReference>
<feature type="domain" description="VTC" evidence="1">
    <location>
        <begin position="164"/>
        <end position="246"/>
    </location>
</feature>
<evidence type="ECO:0000259" key="1">
    <source>
        <dbReference type="Pfam" id="PF09359"/>
    </source>
</evidence>
<keyword evidence="3" id="KW-1185">Reference proteome</keyword>
<evidence type="ECO:0000313" key="2">
    <source>
        <dbReference type="EMBL" id="RYV52329.1"/>
    </source>
</evidence>
<dbReference type="Proteomes" id="UP000293764">
    <property type="component" value="Unassembled WGS sequence"/>
</dbReference>
<gene>
    <name evidence="2" type="ORF">EUA98_03735</name>
</gene>
<name>A0A4Q5N2G0_9MICO</name>
<dbReference type="RefSeq" id="WP_130101327.1">
    <property type="nucleotide sequence ID" value="NZ_SDWW01000006.1"/>
</dbReference>
<dbReference type="Pfam" id="PF09359">
    <property type="entry name" value="VTC"/>
    <property type="match status" value="2"/>
</dbReference>